<evidence type="ECO:0000256" key="1">
    <source>
        <dbReference type="SAM" id="MobiDB-lite"/>
    </source>
</evidence>
<dbReference type="CDD" id="cd03109">
    <property type="entry name" value="DTBS"/>
    <property type="match status" value="1"/>
</dbReference>
<feature type="region of interest" description="Disordered" evidence="1">
    <location>
        <begin position="44"/>
        <end position="68"/>
    </location>
</feature>
<dbReference type="InterPro" id="IPR027417">
    <property type="entry name" value="P-loop_NTPase"/>
</dbReference>
<gene>
    <name evidence="2" type="ORF">PO878_02305</name>
</gene>
<dbReference type="GO" id="GO:0005829">
    <property type="term" value="C:cytosol"/>
    <property type="evidence" value="ECO:0007669"/>
    <property type="project" value="TreeGrafter"/>
</dbReference>
<accession>A0AAF0BS17</accession>
<dbReference type="KEGG" id="ima:PO878_02305"/>
<dbReference type="Pfam" id="PF13500">
    <property type="entry name" value="AAA_26"/>
    <property type="match status" value="1"/>
</dbReference>
<dbReference type="GO" id="GO:0009102">
    <property type="term" value="P:biotin biosynthetic process"/>
    <property type="evidence" value="ECO:0007669"/>
    <property type="project" value="InterPro"/>
</dbReference>
<dbReference type="EMBL" id="CP116942">
    <property type="protein sequence ID" value="WCO67551.1"/>
    <property type="molecule type" value="Genomic_DNA"/>
</dbReference>
<evidence type="ECO:0000313" key="3">
    <source>
        <dbReference type="Proteomes" id="UP001216390"/>
    </source>
</evidence>
<sequence>MSTTGGPRPDRVVVVLGTGTEVGKTWVGARLLEALRGAGVAVAARKPGQSADPDDTSPSDADVLAGGSGEDPLAVCPAHRRYEVAMAPPMAAAALGRPVPSVAELAGELTWPEGVAVGLVETAGGLLSPAADDGTAVDLARAVGCDLAVLVADAGLGTLNSVRLCLAALAGETWPTVVVLNRFDPDDALHRANRDWLAARDGVDLVTDVPALVARLR</sequence>
<dbReference type="SUPFAM" id="SSF52540">
    <property type="entry name" value="P-loop containing nucleoside triphosphate hydrolases"/>
    <property type="match status" value="1"/>
</dbReference>
<dbReference type="PANTHER" id="PTHR43210">
    <property type="entry name" value="DETHIOBIOTIN SYNTHETASE"/>
    <property type="match status" value="1"/>
</dbReference>
<protein>
    <submittedName>
        <fullName evidence="2">Dethiobiotin synthase</fullName>
    </submittedName>
</protein>
<dbReference type="RefSeq" id="WP_272737072.1">
    <property type="nucleotide sequence ID" value="NZ_CP116942.1"/>
</dbReference>
<organism evidence="2 3">
    <name type="scientific">Iamia majanohamensis</name>
    <dbReference type="NCBI Taxonomy" id="467976"/>
    <lineage>
        <taxon>Bacteria</taxon>
        <taxon>Bacillati</taxon>
        <taxon>Actinomycetota</taxon>
        <taxon>Acidimicrobiia</taxon>
        <taxon>Acidimicrobiales</taxon>
        <taxon>Iamiaceae</taxon>
        <taxon>Iamia</taxon>
    </lineage>
</organism>
<evidence type="ECO:0000313" key="2">
    <source>
        <dbReference type="EMBL" id="WCO67551.1"/>
    </source>
</evidence>
<dbReference type="Gene3D" id="3.40.50.300">
    <property type="entry name" value="P-loop containing nucleotide triphosphate hydrolases"/>
    <property type="match status" value="1"/>
</dbReference>
<keyword evidence="3" id="KW-1185">Reference proteome</keyword>
<name>A0AAF0BS17_9ACTN</name>
<dbReference type="AlphaFoldDB" id="A0AAF0BS17"/>
<dbReference type="GO" id="GO:0000287">
    <property type="term" value="F:magnesium ion binding"/>
    <property type="evidence" value="ECO:0007669"/>
    <property type="project" value="InterPro"/>
</dbReference>
<dbReference type="InterPro" id="IPR004472">
    <property type="entry name" value="DTB_synth_BioD"/>
</dbReference>
<dbReference type="PANTHER" id="PTHR43210:SF5">
    <property type="entry name" value="DETHIOBIOTIN SYNTHETASE"/>
    <property type="match status" value="1"/>
</dbReference>
<dbReference type="GO" id="GO:0004141">
    <property type="term" value="F:dethiobiotin synthase activity"/>
    <property type="evidence" value="ECO:0007669"/>
    <property type="project" value="InterPro"/>
</dbReference>
<proteinExistence type="predicted"/>
<dbReference type="GO" id="GO:0005524">
    <property type="term" value="F:ATP binding"/>
    <property type="evidence" value="ECO:0007669"/>
    <property type="project" value="InterPro"/>
</dbReference>
<reference evidence="2" key="1">
    <citation type="submission" date="2023-01" db="EMBL/GenBank/DDBJ databases">
        <title>The diversity of Class Acidimicrobiia in South China Sea sediment environments and the proposal of Iamia marina sp. nov., a novel species of the genus Iamia.</title>
        <authorList>
            <person name="He Y."/>
            <person name="Tian X."/>
        </authorList>
    </citation>
    <scope>NUCLEOTIDE SEQUENCE</scope>
    <source>
        <strain evidence="2">DSM 19957</strain>
    </source>
</reference>
<dbReference type="Proteomes" id="UP001216390">
    <property type="component" value="Chromosome"/>
</dbReference>